<protein>
    <submittedName>
        <fullName evidence="3">Uncharacterized protein</fullName>
    </submittedName>
</protein>
<feature type="region of interest" description="Disordered" evidence="1">
    <location>
        <begin position="1"/>
        <end position="247"/>
    </location>
</feature>
<evidence type="ECO:0000313" key="4">
    <source>
        <dbReference type="Proteomes" id="UP000198251"/>
    </source>
</evidence>
<organism evidence="3 4">
    <name type="scientific">Micromonospora echinofusca</name>
    <dbReference type="NCBI Taxonomy" id="47858"/>
    <lineage>
        <taxon>Bacteria</taxon>
        <taxon>Bacillati</taxon>
        <taxon>Actinomycetota</taxon>
        <taxon>Actinomycetes</taxon>
        <taxon>Micromonosporales</taxon>
        <taxon>Micromonosporaceae</taxon>
        <taxon>Micromonospora</taxon>
    </lineage>
</organism>
<feature type="transmembrane region" description="Helical" evidence="2">
    <location>
        <begin position="404"/>
        <end position="420"/>
    </location>
</feature>
<feature type="compositionally biased region" description="Basic and acidic residues" evidence="1">
    <location>
        <begin position="1"/>
        <end position="74"/>
    </location>
</feature>
<proteinExistence type="predicted"/>
<feature type="transmembrane region" description="Helical" evidence="2">
    <location>
        <begin position="363"/>
        <end position="384"/>
    </location>
</feature>
<dbReference type="AlphaFoldDB" id="A0A1C5GDQ0"/>
<evidence type="ECO:0000256" key="2">
    <source>
        <dbReference type="SAM" id="Phobius"/>
    </source>
</evidence>
<feature type="transmembrane region" description="Helical" evidence="2">
    <location>
        <begin position="330"/>
        <end position="351"/>
    </location>
</feature>
<feature type="compositionally biased region" description="Basic and acidic residues" evidence="1">
    <location>
        <begin position="203"/>
        <end position="220"/>
    </location>
</feature>
<gene>
    <name evidence="3" type="ORF">GA0070610_4171</name>
</gene>
<accession>A0A1C5GDQ0</accession>
<reference evidence="3 4" key="1">
    <citation type="submission" date="2016-06" db="EMBL/GenBank/DDBJ databases">
        <authorList>
            <person name="Kjaerup R.B."/>
            <person name="Dalgaard T.S."/>
            <person name="Juul-Madsen H.R."/>
        </authorList>
    </citation>
    <scope>NUCLEOTIDE SEQUENCE [LARGE SCALE GENOMIC DNA]</scope>
    <source>
        <strain evidence="3 4">DSM 43913</strain>
    </source>
</reference>
<feature type="region of interest" description="Disordered" evidence="1">
    <location>
        <begin position="259"/>
        <end position="296"/>
    </location>
</feature>
<keyword evidence="2" id="KW-0472">Membrane</keyword>
<keyword evidence="4" id="KW-1185">Reference proteome</keyword>
<sequence>MPDVDGRRNFVEDQESRWYPADRDRDRESGFGEADWRGPAETRYRDDDLSAPEPRRAAEDARFGEAVGTRRGEAGRFGASTEPDSGRFGAVEPDSGRFGAVDADRGRFGGPEDSGRFAVTGPEDSGRFAVGGAEDSGRFAVTGPEDSGRFAVTGTESGRFGDGDSGRFAAVPPLGDARSETEGYRASRSRRAGADPDVSGELPADRPGRRAARESRDARDALSTSGVDALAGAGPVERAVDPTRPAPLGGYPIVAPARAAEAPSPVETPVDEPARPVEPPNPLEMPTGPMTPIAPRTELAPGELAAYPPVVAPHPGAPAGDGVYRTRRPALAALFTLLVLVFEVPALRVLLSGVTGDPVSAADVVVGIFLVCGLPIFAIGLYGLRTGGLSLAEGSRGWLRPPTAYLTVGLVLFVAAALAVG</sequence>
<name>A0A1C5GDQ0_MICEH</name>
<keyword evidence="2" id="KW-0812">Transmembrane</keyword>
<dbReference type="Proteomes" id="UP000198251">
    <property type="component" value="Chromosome I"/>
</dbReference>
<evidence type="ECO:0000313" key="3">
    <source>
        <dbReference type="EMBL" id="SCG17848.1"/>
    </source>
</evidence>
<evidence type="ECO:0000256" key="1">
    <source>
        <dbReference type="SAM" id="MobiDB-lite"/>
    </source>
</evidence>
<dbReference type="EMBL" id="LT607733">
    <property type="protein sequence ID" value="SCG17848.1"/>
    <property type="molecule type" value="Genomic_DNA"/>
</dbReference>
<keyword evidence="2" id="KW-1133">Transmembrane helix</keyword>